<gene>
    <name evidence="2" type="ORF">E5676_scaffold480G00020</name>
    <name evidence="1" type="ORF">E6C27_scaffold96G002790</name>
</gene>
<evidence type="ECO:0000313" key="3">
    <source>
        <dbReference type="Proteomes" id="UP000321393"/>
    </source>
</evidence>
<dbReference type="AlphaFoldDB" id="A0A5A7UR32"/>
<evidence type="ECO:0000313" key="2">
    <source>
        <dbReference type="EMBL" id="TYK20622.1"/>
    </source>
</evidence>
<reference evidence="3 4" key="1">
    <citation type="submission" date="2019-08" db="EMBL/GenBank/DDBJ databases">
        <title>Draft genome sequences of two oriental melons (Cucumis melo L. var makuwa).</title>
        <authorList>
            <person name="Kwon S.-Y."/>
        </authorList>
    </citation>
    <scope>NUCLEOTIDE SEQUENCE [LARGE SCALE GENOMIC DNA]</scope>
    <source>
        <strain evidence="4">cv. Chang Bougi</strain>
        <strain evidence="3">cv. SW 3</strain>
        <tissue evidence="1">Leaf</tissue>
    </source>
</reference>
<dbReference type="Proteomes" id="UP000321947">
    <property type="component" value="Unassembled WGS sequence"/>
</dbReference>
<protein>
    <submittedName>
        <fullName evidence="1">Uncharacterized protein</fullName>
    </submittedName>
</protein>
<dbReference type="EMBL" id="SSTD01006130">
    <property type="protein sequence ID" value="TYK20622.1"/>
    <property type="molecule type" value="Genomic_DNA"/>
</dbReference>
<proteinExistence type="predicted"/>
<name>A0A5A7UR32_CUCMM</name>
<dbReference type="Proteomes" id="UP000321393">
    <property type="component" value="Unassembled WGS sequence"/>
</dbReference>
<sequence length="53" mass="6015">MGGQRVGEIELIHEVLKYENDQLRAITEWLSIALQNETTVCQKSFTSCVQCSN</sequence>
<evidence type="ECO:0000313" key="4">
    <source>
        <dbReference type="Proteomes" id="UP000321947"/>
    </source>
</evidence>
<organism evidence="1 3">
    <name type="scientific">Cucumis melo var. makuwa</name>
    <name type="common">Oriental melon</name>
    <dbReference type="NCBI Taxonomy" id="1194695"/>
    <lineage>
        <taxon>Eukaryota</taxon>
        <taxon>Viridiplantae</taxon>
        <taxon>Streptophyta</taxon>
        <taxon>Embryophyta</taxon>
        <taxon>Tracheophyta</taxon>
        <taxon>Spermatophyta</taxon>
        <taxon>Magnoliopsida</taxon>
        <taxon>eudicotyledons</taxon>
        <taxon>Gunneridae</taxon>
        <taxon>Pentapetalae</taxon>
        <taxon>rosids</taxon>
        <taxon>fabids</taxon>
        <taxon>Cucurbitales</taxon>
        <taxon>Cucurbitaceae</taxon>
        <taxon>Benincaseae</taxon>
        <taxon>Cucumis</taxon>
    </lineage>
</organism>
<dbReference type="EMBL" id="SSTE01007279">
    <property type="protein sequence ID" value="KAA0057087.1"/>
    <property type="molecule type" value="Genomic_DNA"/>
</dbReference>
<comment type="caution">
    <text evidence="1">The sequence shown here is derived from an EMBL/GenBank/DDBJ whole genome shotgun (WGS) entry which is preliminary data.</text>
</comment>
<evidence type="ECO:0000313" key="1">
    <source>
        <dbReference type="EMBL" id="KAA0057087.1"/>
    </source>
</evidence>
<accession>A0A5A7UR32</accession>